<evidence type="ECO:0000313" key="2">
    <source>
        <dbReference type="Proteomes" id="UP000054097"/>
    </source>
</evidence>
<reference evidence="1 2" key="1">
    <citation type="submission" date="2014-04" db="EMBL/GenBank/DDBJ databases">
        <authorList>
            <consortium name="DOE Joint Genome Institute"/>
            <person name="Kuo A."/>
            <person name="Zuccaro A."/>
            <person name="Kohler A."/>
            <person name="Nagy L.G."/>
            <person name="Floudas D."/>
            <person name="Copeland A."/>
            <person name="Barry K.W."/>
            <person name="Cichocki N."/>
            <person name="Veneault-Fourrey C."/>
            <person name="LaButti K."/>
            <person name="Lindquist E.A."/>
            <person name="Lipzen A."/>
            <person name="Lundell T."/>
            <person name="Morin E."/>
            <person name="Murat C."/>
            <person name="Sun H."/>
            <person name="Tunlid A."/>
            <person name="Henrissat B."/>
            <person name="Grigoriev I.V."/>
            <person name="Hibbett D.S."/>
            <person name="Martin F."/>
            <person name="Nordberg H.P."/>
            <person name="Cantor M.N."/>
            <person name="Hua S.X."/>
        </authorList>
    </citation>
    <scope>NUCLEOTIDE SEQUENCE [LARGE SCALE GENOMIC DNA]</scope>
    <source>
        <strain evidence="1 2">MAFF 305830</strain>
    </source>
</reference>
<reference evidence="2" key="2">
    <citation type="submission" date="2015-01" db="EMBL/GenBank/DDBJ databases">
        <title>Evolutionary Origins and Diversification of the Mycorrhizal Mutualists.</title>
        <authorList>
            <consortium name="DOE Joint Genome Institute"/>
            <consortium name="Mycorrhizal Genomics Consortium"/>
            <person name="Kohler A."/>
            <person name="Kuo A."/>
            <person name="Nagy L.G."/>
            <person name="Floudas D."/>
            <person name="Copeland A."/>
            <person name="Barry K.W."/>
            <person name="Cichocki N."/>
            <person name="Veneault-Fourrey C."/>
            <person name="LaButti K."/>
            <person name="Lindquist E.A."/>
            <person name="Lipzen A."/>
            <person name="Lundell T."/>
            <person name="Morin E."/>
            <person name="Murat C."/>
            <person name="Riley R."/>
            <person name="Ohm R."/>
            <person name="Sun H."/>
            <person name="Tunlid A."/>
            <person name="Henrissat B."/>
            <person name="Grigoriev I.V."/>
            <person name="Hibbett D.S."/>
            <person name="Martin F."/>
        </authorList>
    </citation>
    <scope>NUCLEOTIDE SEQUENCE [LARGE SCALE GENOMIC DNA]</scope>
    <source>
        <strain evidence="2">MAFF 305830</strain>
    </source>
</reference>
<dbReference type="AlphaFoldDB" id="A0A0C3B808"/>
<name>A0A0C3B808_SERVB</name>
<gene>
    <name evidence="1" type="ORF">M408DRAFT_326643</name>
</gene>
<dbReference type="Proteomes" id="UP000054097">
    <property type="component" value="Unassembled WGS sequence"/>
</dbReference>
<keyword evidence="2" id="KW-1185">Reference proteome</keyword>
<dbReference type="EMBL" id="KN824279">
    <property type="protein sequence ID" value="KIM32950.1"/>
    <property type="molecule type" value="Genomic_DNA"/>
</dbReference>
<proteinExistence type="predicted"/>
<accession>A0A0C3B808</accession>
<protein>
    <submittedName>
        <fullName evidence="1">Uncharacterized protein</fullName>
    </submittedName>
</protein>
<sequence length="65" mass="7319">MSSYLSVLAGTDGPQIFISVASVSTSNSMQGKGITDIFRSHFRFGCINRSIRPYYPRGCRLTQRW</sequence>
<dbReference type="HOGENOM" id="CLU_2851161_0_0_1"/>
<evidence type="ECO:0000313" key="1">
    <source>
        <dbReference type="EMBL" id="KIM32950.1"/>
    </source>
</evidence>
<organism evidence="1 2">
    <name type="scientific">Serendipita vermifera MAFF 305830</name>
    <dbReference type="NCBI Taxonomy" id="933852"/>
    <lineage>
        <taxon>Eukaryota</taxon>
        <taxon>Fungi</taxon>
        <taxon>Dikarya</taxon>
        <taxon>Basidiomycota</taxon>
        <taxon>Agaricomycotina</taxon>
        <taxon>Agaricomycetes</taxon>
        <taxon>Sebacinales</taxon>
        <taxon>Serendipitaceae</taxon>
        <taxon>Serendipita</taxon>
    </lineage>
</organism>